<dbReference type="Pfam" id="PF17774">
    <property type="entry name" value="YlmH_RBD"/>
    <property type="match status" value="1"/>
</dbReference>
<dbReference type="Gene3D" id="3.30.1370.160">
    <property type="match status" value="1"/>
</dbReference>
<dbReference type="RefSeq" id="WP_066264800.1">
    <property type="nucleotide sequence ID" value="NZ_JARMAB010000004.1"/>
</dbReference>
<dbReference type="InterPro" id="IPR036986">
    <property type="entry name" value="S4_RNA-bd_sf"/>
</dbReference>
<dbReference type="Pfam" id="PF21278">
    <property type="entry name" value="YlmH_1st"/>
    <property type="match status" value="1"/>
</dbReference>
<reference evidence="3 4" key="1">
    <citation type="submission" date="2023-03" db="EMBL/GenBank/DDBJ databases">
        <title>Bacillus Genome Sequencing.</title>
        <authorList>
            <person name="Dunlap C."/>
        </authorList>
    </citation>
    <scope>NUCLEOTIDE SEQUENCE [LARGE SCALE GENOMIC DNA]</scope>
    <source>
        <strain evidence="3 4">B-23453</strain>
    </source>
</reference>
<proteinExistence type="predicted"/>
<accession>A0ABU6MBU6</accession>
<evidence type="ECO:0000259" key="2">
    <source>
        <dbReference type="SMART" id="SM00363"/>
    </source>
</evidence>
<dbReference type="SMART" id="SM00363">
    <property type="entry name" value="S4"/>
    <property type="match status" value="1"/>
</dbReference>
<dbReference type="InterPro" id="IPR012677">
    <property type="entry name" value="Nucleotide-bd_a/b_plait_sf"/>
</dbReference>
<keyword evidence="4" id="KW-1185">Reference proteome</keyword>
<keyword evidence="1" id="KW-0694">RNA-binding</keyword>
<sequence length="258" mass="29862">MDTIYQHFRPDEKEFIDQVLNWRQSVENTYSPRLTDFLDPRQQLIVHALIGKNDDIKIKEHGGYESAERKRVLLFPDYYVPEEEDFQLALVEIDYPSKFVSIEHRQILGTLMSIGLKREKYGDILVGQDRIQFFAGEEICEFIISEVQQIGKASVKLLKKSLAERINSQEEWMEVSTTASSLRLDVILSSIYNISRQKAQALIQRGLVKVNWKQVEQTSFTCEEGDVLSARGYGRSRIISIDGQTKKEKWRLTAGILK</sequence>
<organism evidence="3 4">
    <name type="scientific">Heyndrickxia acidicola</name>
    <dbReference type="NCBI Taxonomy" id="209389"/>
    <lineage>
        <taxon>Bacteria</taxon>
        <taxon>Bacillati</taxon>
        <taxon>Bacillota</taxon>
        <taxon>Bacilli</taxon>
        <taxon>Bacillales</taxon>
        <taxon>Bacillaceae</taxon>
        <taxon>Heyndrickxia</taxon>
    </lineage>
</organism>
<dbReference type="PROSITE" id="PS50889">
    <property type="entry name" value="S4"/>
    <property type="match status" value="1"/>
</dbReference>
<dbReference type="EMBL" id="JARMAB010000004">
    <property type="protein sequence ID" value="MED1202150.1"/>
    <property type="molecule type" value="Genomic_DNA"/>
</dbReference>
<dbReference type="Gene3D" id="3.10.290.10">
    <property type="entry name" value="RNA-binding S4 domain"/>
    <property type="match status" value="1"/>
</dbReference>
<evidence type="ECO:0000313" key="3">
    <source>
        <dbReference type="EMBL" id="MED1202150.1"/>
    </source>
</evidence>
<dbReference type="Pfam" id="PF01479">
    <property type="entry name" value="S4"/>
    <property type="match status" value="1"/>
</dbReference>
<comment type="caution">
    <text evidence="3">The sequence shown here is derived from an EMBL/GenBank/DDBJ whole genome shotgun (WGS) entry which is preliminary data.</text>
</comment>
<feature type="domain" description="RNA-binding S4" evidence="2">
    <location>
        <begin position="182"/>
        <end position="244"/>
    </location>
</feature>
<evidence type="ECO:0000313" key="4">
    <source>
        <dbReference type="Proteomes" id="UP001341444"/>
    </source>
</evidence>
<dbReference type="Proteomes" id="UP001341444">
    <property type="component" value="Unassembled WGS sequence"/>
</dbReference>
<dbReference type="PANTHER" id="PTHR13633">
    <property type="entry name" value="MITOCHONDRIAL TRANSCRIPTION RESCUE FACTOR 1"/>
    <property type="match status" value="1"/>
</dbReference>
<evidence type="ECO:0000256" key="1">
    <source>
        <dbReference type="PROSITE-ProRule" id="PRU00182"/>
    </source>
</evidence>
<dbReference type="InterPro" id="IPR048443">
    <property type="entry name" value="RqcP2_N"/>
</dbReference>
<protein>
    <submittedName>
        <fullName evidence="3">RNA-binding protein</fullName>
    </submittedName>
</protein>
<dbReference type="SUPFAM" id="SSF55174">
    <property type="entry name" value="Alpha-L RNA-binding motif"/>
    <property type="match status" value="1"/>
</dbReference>
<dbReference type="InterPro" id="IPR002942">
    <property type="entry name" value="S4_RNA-bd"/>
</dbReference>
<name>A0ABU6MBU6_9BACI</name>
<dbReference type="Gene3D" id="3.30.70.330">
    <property type="match status" value="1"/>
</dbReference>
<dbReference type="PANTHER" id="PTHR13633:SF3">
    <property type="entry name" value="MITOCHONDRIAL TRANSCRIPTION RESCUE FACTOR 1"/>
    <property type="match status" value="1"/>
</dbReference>
<dbReference type="CDD" id="cd00165">
    <property type="entry name" value="S4"/>
    <property type="match status" value="1"/>
</dbReference>
<gene>
    <name evidence="3" type="ORF">P4T90_03470</name>
</gene>
<dbReference type="InterPro" id="IPR040591">
    <property type="entry name" value="RqcP2_RBD"/>
</dbReference>